<dbReference type="PANTHER" id="PTHR11078">
    <property type="entry name" value="N UTILIZATION SUBSTANCE PROTEIN B-RELATED"/>
    <property type="match status" value="1"/>
</dbReference>
<accession>A0A1F5HKQ2</accession>
<comment type="caution">
    <text evidence="7">The sequence shown here is derived from an EMBL/GenBank/DDBJ whole genome shotgun (WGS) entry which is preliminary data.</text>
</comment>
<feature type="domain" description="NusB/RsmB/TIM44" evidence="6">
    <location>
        <begin position="38"/>
        <end position="117"/>
    </location>
</feature>
<dbReference type="PANTHER" id="PTHR11078:SF3">
    <property type="entry name" value="ANTITERMINATION NUSB DOMAIN-CONTAINING PROTEIN"/>
    <property type="match status" value="1"/>
</dbReference>
<gene>
    <name evidence="7" type="ORF">A3B51_00225</name>
</gene>
<dbReference type="InterPro" id="IPR035926">
    <property type="entry name" value="NusB-like_sf"/>
</dbReference>
<keyword evidence="5" id="KW-0804">Transcription</keyword>
<evidence type="ECO:0000313" key="8">
    <source>
        <dbReference type="Proteomes" id="UP000176780"/>
    </source>
</evidence>
<dbReference type="GO" id="GO:0031564">
    <property type="term" value="P:transcription antitermination"/>
    <property type="evidence" value="ECO:0007669"/>
    <property type="project" value="UniProtKB-KW"/>
</dbReference>
<dbReference type="InterPro" id="IPR006027">
    <property type="entry name" value="NusB_RsmB_TIM44"/>
</dbReference>
<proteinExistence type="inferred from homology"/>
<dbReference type="Gene3D" id="1.10.940.10">
    <property type="entry name" value="NusB-like"/>
    <property type="match status" value="1"/>
</dbReference>
<dbReference type="Proteomes" id="UP000176780">
    <property type="component" value="Unassembled WGS sequence"/>
</dbReference>
<dbReference type="GO" id="GO:0003723">
    <property type="term" value="F:RNA binding"/>
    <property type="evidence" value="ECO:0007669"/>
    <property type="project" value="UniProtKB-KW"/>
</dbReference>
<dbReference type="EMBL" id="MFBQ01000025">
    <property type="protein sequence ID" value="OGE04609.1"/>
    <property type="molecule type" value="Genomic_DNA"/>
</dbReference>
<protein>
    <submittedName>
        <fullName evidence="7">Transcription antitermination factor NusB</fullName>
    </submittedName>
</protein>
<keyword evidence="3" id="KW-0694">RNA-binding</keyword>
<evidence type="ECO:0000259" key="6">
    <source>
        <dbReference type="Pfam" id="PF01029"/>
    </source>
</evidence>
<sequence>MKTKSDPRHLNRVKDVKYLFEKVFRNGFQPPKNSQAGRVLEHQKAIDKLIIQNAPAWPISQIAPVDLATLRLAIWELLFNTKKEPHKVVVDEAVEIAKEFGSESSPKFINGVLGSIISSKLKGQISK</sequence>
<dbReference type="NCBIfam" id="TIGR01951">
    <property type="entry name" value="nusB"/>
    <property type="match status" value="1"/>
</dbReference>
<evidence type="ECO:0000256" key="5">
    <source>
        <dbReference type="ARBA" id="ARBA00023163"/>
    </source>
</evidence>
<keyword evidence="4" id="KW-0805">Transcription regulation</keyword>
<evidence type="ECO:0000256" key="2">
    <source>
        <dbReference type="ARBA" id="ARBA00022814"/>
    </source>
</evidence>
<organism evidence="7 8">
    <name type="scientific">Candidatus Curtissbacteria bacterium RIFCSPLOWO2_01_FULL_41_18</name>
    <dbReference type="NCBI Taxonomy" id="1797727"/>
    <lineage>
        <taxon>Bacteria</taxon>
        <taxon>Candidatus Curtissiibacteriota</taxon>
    </lineage>
</organism>
<comment type="similarity">
    <text evidence="1">Belongs to the NusB family.</text>
</comment>
<dbReference type="STRING" id="1797727.A3B51_00225"/>
<dbReference type="GO" id="GO:0005829">
    <property type="term" value="C:cytosol"/>
    <property type="evidence" value="ECO:0007669"/>
    <property type="project" value="TreeGrafter"/>
</dbReference>
<evidence type="ECO:0000256" key="1">
    <source>
        <dbReference type="ARBA" id="ARBA00005952"/>
    </source>
</evidence>
<dbReference type="InterPro" id="IPR011605">
    <property type="entry name" value="NusB_fam"/>
</dbReference>
<name>A0A1F5HKQ2_9BACT</name>
<keyword evidence="2" id="KW-0889">Transcription antitermination</keyword>
<dbReference type="SUPFAM" id="SSF48013">
    <property type="entry name" value="NusB-like"/>
    <property type="match status" value="1"/>
</dbReference>
<dbReference type="Pfam" id="PF01029">
    <property type="entry name" value="NusB"/>
    <property type="match status" value="1"/>
</dbReference>
<evidence type="ECO:0000256" key="4">
    <source>
        <dbReference type="ARBA" id="ARBA00023015"/>
    </source>
</evidence>
<evidence type="ECO:0000313" key="7">
    <source>
        <dbReference type="EMBL" id="OGE04609.1"/>
    </source>
</evidence>
<dbReference type="GO" id="GO:0006353">
    <property type="term" value="P:DNA-templated transcription termination"/>
    <property type="evidence" value="ECO:0007669"/>
    <property type="project" value="InterPro"/>
</dbReference>
<reference evidence="7 8" key="1">
    <citation type="journal article" date="2016" name="Nat. Commun.">
        <title>Thousands of microbial genomes shed light on interconnected biogeochemical processes in an aquifer system.</title>
        <authorList>
            <person name="Anantharaman K."/>
            <person name="Brown C.T."/>
            <person name="Hug L.A."/>
            <person name="Sharon I."/>
            <person name="Castelle C.J."/>
            <person name="Probst A.J."/>
            <person name="Thomas B.C."/>
            <person name="Singh A."/>
            <person name="Wilkins M.J."/>
            <person name="Karaoz U."/>
            <person name="Brodie E.L."/>
            <person name="Williams K.H."/>
            <person name="Hubbard S.S."/>
            <person name="Banfield J.F."/>
        </authorList>
    </citation>
    <scope>NUCLEOTIDE SEQUENCE [LARGE SCALE GENOMIC DNA]</scope>
</reference>
<dbReference type="AlphaFoldDB" id="A0A1F5HKQ2"/>
<evidence type="ECO:0000256" key="3">
    <source>
        <dbReference type="ARBA" id="ARBA00022884"/>
    </source>
</evidence>